<dbReference type="AlphaFoldDB" id="A0A7X0VEQ0"/>
<dbReference type="SUPFAM" id="SSF49373">
    <property type="entry name" value="Invasin/intimin cell-adhesion fragments"/>
    <property type="match status" value="1"/>
</dbReference>
<accession>A0A7X0VEQ0</accession>
<proteinExistence type="inferred from homology"/>
<dbReference type="EMBL" id="JACJVP010000019">
    <property type="protein sequence ID" value="MBB6671245.1"/>
    <property type="molecule type" value="Genomic_DNA"/>
</dbReference>
<reference evidence="3 4" key="1">
    <citation type="submission" date="2020-08" db="EMBL/GenBank/DDBJ databases">
        <title>Cohnella phylogeny.</title>
        <authorList>
            <person name="Dunlap C."/>
        </authorList>
    </citation>
    <scope>NUCLEOTIDE SEQUENCE [LARGE SCALE GENOMIC DNA]</scope>
    <source>
        <strain evidence="3 4">DSM 28246</strain>
    </source>
</reference>
<evidence type="ECO:0000313" key="4">
    <source>
        <dbReference type="Proteomes" id="UP000547209"/>
    </source>
</evidence>
<dbReference type="Proteomes" id="UP000547209">
    <property type="component" value="Unassembled WGS sequence"/>
</dbReference>
<gene>
    <name evidence="3" type="ORF">H7C19_11175</name>
</gene>
<sequence length="153" mass="16525">MKRKLTISAIVLAIVALLAGYDAYRATQYRIALLSMDPQRAPADGQSPVALRFKVTDASGQPAKGHSLYALPKGGGILSASRVVTDEAGEALYTYYPYKASDLQPAKDVQIKVIDESNSVFNEINAKTTVTVPLVQPERSAKSNHNLDDIFGE</sequence>
<evidence type="ECO:0000313" key="3">
    <source>
        <dbReference type="EMBL" id="MBB6671245.1"/>
    </source>
</evidence>
<comment type="caution">
    <text evidence="3">The sequence shown here is derived from an EMBL/GenBank/DDBJ whole genome shotgun (WGS) entry which is preliminary data.</text>
</comment>
<evidence type="ECO:0000256" key="1">
    <source>
        <dbReference type="ARBA" id="ARBA00010116"/>
    </source>
</evidence>
<keyword evidence="4" id="KW-1185">Reference proteome</keyword>
<evidence type="ECO:0000259" key="2">
    <source>
        <dbReference type="Pfam" id="PF02369"/>
    </source>
</evidence>
<dbReference type="Gene3D" id="2.60.40.10">
    <property type="entry name" value="Immunoglobulins"/>
    <property type="match status" value="1"/>
</dbReference>
<dbReference type="InterPro" id="IPR013783">
    <property type="entry name" value="Ig-like_fold"/>
</dbReference>
<protein>
    <recommendedName>
        <fullName evidence="2">Big-1 domain-containing protein</fullName>
    </recommendedName>
</protein>
<dbReference type="InterPro" id="IPR003344">
    <property type="entry name" value="Big_1_dom"/>
</dbReference>
<feature type="domain" description="Big-1" evidence="2">
    <location>
        <begin position="34"/>
        <end position="101"/>
    </location>
</feature>
<comment type="similarity">
    <text evidence="1">Belongs to the intimin/invasin family.</text>
</comment>
<name>A0A7X0VEQ0_9BACL</name>
<dbReference type="InterPro" id="IPR008964">
    <property type="entry name" value="Invasin/intimin_cell_adhesion"/>
</dbReference>
<dbReference type="Pfam" id="PF02369">
    <property type="entry name" value="Big_1"/>
    <property type="match status" value="1"/>
</dbReference>
<organism evidence="3 4">
    <name type="scientific">Cohnella nanjingensis</name>
    <dbReference type="NCBI Taxonomy" id="1387779"/>
    <lineage>
        <taxon>Bacteria</taxon>
        <taxon>Bacillati</taxon>
        <taxon>Bacillota</taxon>
        <taxon>Bacilli</taxon>
        <taxon>Bacillales</taxon>
        <taxon>Paenibacillaceae</taxon>
        <taxon>Cohnella</taxon>
    </lineage>
</organism>